<dbReference type="PROSITE" id="PS50066">
    <property type="entry name" value="MADS_BOX_2"/>
    <property type="match status" value="1"/>
</dbReference>
<keyword evidence="3" id="KW-0238">DNA-binding</keyword>
<dbReference type="SUPFAM" id="SSF55455">
    <property type="entry name" value="SRF-like"/>
    <property type="match status" value="1"/>
</dbReference>
<evidence type="ECO:0000256" key="2">
    <source>
        <dbReference type="ARBA" id="ARBA00023015"/>
    </source>
</evidence>
<dbReference type="InterPro" id="IPR036879">
    <property type="entry name" value="TF_MADSbox_sf"/>
</dbReference>
<dbReference type="InterPro" id="IPR025322">
    <property type="entry name" value="PADRE_dom"/>
</dbReference>
<gene>
    <name evidence="7" type="ORF">H5410_029399</name>
</gene>
<dbReference type="AlphaFoldDB" id="A0A9J5Z4J5"/>
<dbReference type="Pfam" id="PF14009">
    <property type="entry name" value="PADRE"/>
    <property type="match status" value="1"/>
</dbReference>
<comment type="subcellular location">
    <subcellularLocation>
        <location evidence="1">Nucleus</location>
    </subcellularLocation>
</comment>
<dbReference type="GO" id="GO:0000978">
    <property type="term" value="F:RNA polymerase II cis-regulatory region sequence-specific DNA binding"/>
    <property type="evidence" value="ECO:0007669"/>
    <property type="project" value="TreeGrafter"/>
</dbReference>
<keyword evidence="5" id="KW-0539">Nucleus</keyword>
<dbReference type="OrthoDB" id="1899115at2759"/>
<reference evidence="7 8" key="1">
    <citation type="submission" date="2020-09" db="EMBL/GenBank/DDBJ databases">
        <title>De no assembly of potato wild relative species, Solanum commersonii.</title>
        <authorList>
            <person name="Cho K."/>
        </authorList>
    </citation>
    <scope>NUCLEOTIDE SEQUENCE [LARGE SCALE GENOMIC DNA]</scope>
    <source>
        <strain evidence="7">LZ3.2</strain>
        <tissue evidence="7">Leaf</tissue>
    </source>
</reference>
<keyword evidence="8" id="KW-1185">Reference proteome</keyword>
<dbReference type="EMBL" id="JACXVP010000005">
    <property type="protein sequence ID" value="KAG5607907.1"/>
    <property type="molecule type" value="Genomic_DNA"/>
</dbReference>
<dbReference type="Gene3D" id="3.40.1810.10">
    <property type="entry name" value="Transcription factor, MADS-box"/>
    <property type="match status" value="1"/>
</dbReference>
<dbReference type="InterPro" id="IPR002100">
    <property type="entry name" value="TF_MADSbox"/>
</dbReference>
<accession>A0A9J5Z4J5</accession>
<dbReference type="SMART" id="SM00432">
    <property type="entry name" value="MADS"/>
    <property type="match status" value="1"/>
</dbReference>
<keyword evidence="4" id="KW-0804">Transcription</keyword>
<dbReference type="PANTHER" id="PTHR11945:SF441">
    <property type="entry name" value="AGAMOUS-LIKE MADS-BOX PROTEIN AGL29"/>
    <property type="match status" value="1"/>
</dbReference>
<dbReference type="GO" id="GO:0005634">
    <property type="term" value="C:nucleus"/>
    <property type="evidence" value="ECO:0007669"/>
    <property type="project" value="UniProtKB-SubCell"/>
</dbReference>
<dbReference type="Pfam" id="PF00319">
    <property type="entry name" value="SRF-TF"/>
    <property type="match status" value="1"/>
</dbReference>
<protein>
    <recommendedName>
        <fullName evidence="6">MADS-box domain-containing protein</fullName>
    </recommendedName>
</protein>
<sequence length="343" mass="38082">MGKTIFSSCYYFICPSRSSMVNLIFHDGTTRVVTGKRLAGEIMFEFPDCMVCHADSFYIGNPIPSLNIDDKLKNGNMYFILPLDYFPSCNVLSASTLATLGSNPRRTPVNFKNPIFQYVKAENGRVLIKVSQEFIIKLLTRGNEDQENIITSPSDEELDEMGTGKKKIEIKQIIKEASRMVTFSKRRKGLFKKASELESMTDSRVAIVVFSPNGKPYTCGDVNAAIDEIGSSESRNLNVSSTIDAHLFQFEFSEIGSSGSTSKNGFSDNGSLNVSADIDTQFHEIGSSGSRSLASKNGLCDWLEKIEVEECGNLNKLLLLKEQLEGTRDKLTKHSDSFKALFM</sequence>
<proteinExistence type="predicted"/>
<evidence type="ECO:0000313" key="8">
    <source>
        <dbReference type="Proteomes" id="UP000824120"/>
    </source>
</evidence>
<evidence type="ECO:0000259" key="6">
    <source>
        <dbReference type="PROSITE" id="PS50066"/>
    </source>
</evidence>
<evidence type="ECO:0000256" key="1">
    <source>
        <dbReference type="ARBA" id="ARBA00004123"/>
    </source>
</evidence>
<evidence type="ECO:0000256" key="5">
    <source>
        <dbReference type="ARBA" id="ARBA00023242"/>
    </source>
</evidence>
<dbReference type="PRINTS" id="PR00404">
    <property type="entry name" value="MADSDOMAIN"/>
</dbReference>
<dbReference type="CDD" id="cd00120">
    <property type="entry name" value="MADS"/>
    <property type="match status" value="1"/>
</dbReference>
<comment type="caution">
    <text evidence="7">The sequence shown here is derived from an EMBL/GenBank/DDBJ whole genome shotgun (WGS) entry which is preliminary data.</text>
</comment>
<evidence type="ECO:0000313" key="7">
    <source>
        <dbReference type="EMBL" id="KAG5607907.1"/>
    </source>
</evidence>
<dbReference type="GO" id="GO:0046983">
    <property type="term" value="F:protein dimerization activity"/>
    <property type="evidence" value="ECO:0007669"/>
    <property type="project" value="InterPro"/>
</dbReference>
<dbReference type="GO" id="GO:0000981">
    <property type="term" value="F:DNA-binding transcription factor activity, RNA polymerase II-specific"/>
    <property type="evidence" value="ECO:0007669"/>
    <property type="project" value="TreeGrafter"/>
</dbReference>
<organism evidence="7 8">
    <name type="scientific">Solanum commersonii</name>
    <name type="common">Commerson's wild potato</name>
    <name type="synonym">Commerson's nightshade</name>
    <dbReference type="NCBI Taxonomy" id="4109"/>
    <lineage>
        <taxon>Eukaryota</taxon>
        <taxon>Viridiplantae</taxon>
        <taxon>Streptophyta</taxon>
        <taxon>Embryophyta</taxon>
        <taxon>Tracheophyta</taxon>
        <taxon>Spermatophyta</taxon>
        <taxon>Magnoliopsida</taxon>
        <taxon>eudicotyledons</taxon>
        <taxon>Gunneridae</taxon>
        <taxon>Pentapetalae</taxon>
        <taxon>asterids</taxon>
        <taxon>lamiids</taxon>
        <taxon>Solanales</taxon>
        <taxon>Solanaceae</taxon>
        <taxon>Solanoideae</taxon>
        <taxon>Solaneae</taxon>
        <taxon>Solanum</taxon>
    </lineage>
</organism>
<keyword evidence="2" id="KW-0805">Transcription regulation</keyword>
<feature type="domain" description="MADS-box" evidence="6">
    <location>
        <begin position="163"/>
        <end position="223"/>
    </location>
</feature>
<evidence type="ECO:0000256" key="3">
    <source>
        <dbReference type="ARBA" id="ARBA00023125"/>
    </source>
</evidence>
<evidence type="ECO:0000256" key="4">
    <source>
        <dbReference type="ARBA" id="ARBA00023163"/>
    </source>
</evidence>
<dbReference type="Proteomes" id="UP000824120">
    <property type="component" value="Chromosome 5"/>
</dbReference>
<dbReference type="PANTHER" id="PTHR11945">
    <property type="entry name" value="MADS BOX PROTEIN"/>
    <property type="match status" value="1"/>
</dbReference>
<name>A0A9J5Z4J5_SOLCO</name>